<evidence type="ECO:0000313" key="2">
    <source>
        <dbReference type="EMBL" id="KAK1785800.1"/>
    </source>
</evidence>
<evidence type="ECO:0000256" key="1">
    <source>
        <dbReference type="SAM" id="MobiDB-lite"/>
    </source>
</evidence>
<organism evidence="2 3">
    <name type="scientific">Electrophorus voltai</name>
    <dbReference type="NCBI Taxonomy" id="2609070"/>
    <lineage>
        <taxon>Eukaryota</taxon>
        <taxon>Metazoa</taxon>
        <taxon>Chordata</taxon>
        <taxon>Craniata</taxon>
        <taxon>Vertebrata</taxon>
        <taxon>Euteleostomi</taxon>
        <taxon>Actinopterygii</taxon>
        <taxon>Neopterygii</taxon>
        <taxon>Teleostei</taxon>
        <taxon>Ostariophysi</taxon>
        <taxon>Gymnotiformes</taxon>
        <taxon>Gymnotoidei</taxon>
        <taxon>Gymnotidae</taxon>
        <taxon>Electrophorus</taxon>
    </lineage>
</organism>
<dbReference type="Proteomes" id="UP001239994">
    <property type="component" value="Unassembled WGS sequence"/>
</dbReference>
<dbReference type="AlphaFoldDB" id="A0AAD8YR71"/>
<protein>
    <submittedName>
        <fullName evidence="2">Uncharacterized protein</fullName>
    </submittedName>
</protein>
<name>A0AAD8YR71_9TELE</name>
<evidence type="ECO:0000313" key="3">
    <source>
        <dbReference type="Proteomes" id="UP001239994"/>
    </source>
</evidence>
<keyword evidence="3" id="KW-1185">Reference proteome</keyword>
<accession>A0AAD8YR71</accession>
<feature type="region of interest" description="Disordered" evidence="1">
    <location>
        <begin position="1"/>
        <end position="76"/>
    </location>
</feature>
<sequence length="76" mass="8182">MEVEEVLYRDSPSVMDTASADSESKDPLAPKVPPKTPPRRPCSRTSRLPSGACREALLSDEDTPSAKARSPRAQAS</sequence>
<reference evidence="2" key="1">
    <citation type="submission" date="2023-03" db="EMBL/GenBank/DDBJ databases">
        <title>Electrophorus voltai genome.</title>
        <authorList>
            <person name="Bian C."/>
        </authorList>
    </citation>
    <scope>NUCLEOTIDE SEQUENCE</scope>
    <source>
        <strain evidence="2">CB-2022</strain>
        <tissue evidence="2">Muscle</tissue>
    </source>
</reference>
<comment type="caution">
    <text evidence="2">The sequence shown here is derived from an EMBL/GenBank/DDBJ whole genome shotgun (WGS) entry which is preliminary data.</text>
</comment>
<gene>
    <name evidence="2" type="ORF">P4O66_003179</name>
</gene>
<dbReference type="EMBL" id="JAROKS010000025">
    <property type="protein sequence ID" value="KAK1785800.1"/>
    <property type="molecule type" value="Genomic_DNA"/>
</dbReference>
<proteinExistence type="predicted"/>